<sequence>MPLRRDTSLDRITEIVYRAPQHPAWGEPAVPYTATLKGTQVLRLKGGEDYRRMLGCTPAEYGLLQPLIVQWLALVYVGDAAYEHAQTRGSSTVADGAWKRRMRELAQGHGLYVPELEEVLDDLERYYRLEGEVLLGEVELTDEVLADVLRIRSSDFFGLLRLTGMARGQAHDPEYEWLLRKLWLLLEIVDDLDSYQADVAANSFNTLRLMVFRYGADRAVAQLRALEAAVVDELCAGLARAGKENLLRVLGSSTLLPLESAPAQWVLRLLPEAALRRLAPRLMRAELGLLLREVPEPVAEKGPRPSRPGDRTGAAN</sequence>
<dbReference type="Proteomes" id="UP001519363">
    <property type="component" value="Unassembled WGS sequence"/>
</dbReference>
<protein>
    <submittedName>
        <fullName evidence="2">Uncharacterized protein</fullName>
    </submittedName>
</protein>
<gene>
    <name evidence="2" type="ORF">JOF53_002659</name>
</gene>
<dbReference type="RefSeq" id="WP_086788262.1">
    <property type="nucleotide sequence ID" value="NZ_JAGIOO010000001.1"/>
</dbReference>
<organism evidence="2 3">
    <name type="scientific">Crossiella equi</name>
    <dbReference type="NCBI Taxonomy" id="130796"/>
    <lineage>
        <taxon>Bacteria</taxon>
        <taxon>Bacillati</taxon>
        <taxon>Actinomycetota</taxon>
        <taxon>Actinomycetes</taxon>
        <taxon>Pseudonocardiales</taxon>
        <taxon>Pseudonocardiaceae</taxon>
        <taxon>Crossiella</taxon>
    </lineage>
</organism>
<proteinExistence type="predicted"/>
<reference evidence="2 3" key="1">
    <citation type="submission" date="2021-03" db="EMBL/GenBank/DDBJ databases">
        <title>Sequencing the genomes of 1000 actinobacteria strains.</title>
        <authorList>
            <person name="Klenk H.-P."/>
        </authorList>
    </citation>
    <scope>NUCLEOTIDE SEQUENCE [LARGE SCALE GENOMIC DNA]</scope>
    <source>
        <strain evidence="2 3">DSM 44580</strain>
    </source>
</reference>
<evidence type="ECO:0000256" key="1">
    <source>
        <dbReference type="SAM" id="MobiDB-lite"/>
    </source>
</evidence>
<dbReference type="EMBL" id="JAGIOO010000001">
    <property type="protein sequence ID" value="MBP2473787.1"/>
    <property type="molecule type" value="Genomic_DNA"/>
</dbReference>
<evidence type="ECO:0000313" key="3">
    <source>
        <dbReference type="Proteomes" id="UP001519363"/>
    </source>
</evidence>
<keyword evidence="3" id="KW-1185">Reference proteome</keyword>
<feature type="compositionally biased region" description="Basic and acidic residues" evidence="1">
    <location>
        <begin position="297"/>
        <end position="310"/>
    </location>
</feature>
<name>A0ABS5ABW5_9PSEU</name>
<feature type="region of interest" description="Disordered" evidence="1">
    <location>
        <begin position="297"/>
        <end position="316"/>
    </location>
</feature>
<evidence type="ECO:0000313" key="2">
    <source>
        <dbReference type="EMBL" id="MBP2473787.1"/>
    </source>
</evidence>
<accession>A0ABS5ABW5</accession>
<comment type="caution">
    <text evidence="2">The sequence shown here is derived from an EMBL/GenBank/DDBJ whole genome shotgun (WGS) entry which is preliminary data.</text>
</comment>